<evidence type="ECO:0000313" key="9">
    <source>
        <dbReference type="EMBL" id="MFC5521686.1"/>
    </source>
</evidence>
<keyword evidence="4" id="KW-0249">Electron transport</keyword>
<keyword evidence="10" id="KW-1185">Reference proteome</keyword>
<dbReference type="InterPro" id="IPR050597">
    <property type="entry name" value="Cytochrome_c_Oxidase_Subunit"/>
</dbReference>
<feature type="domain" description="Cytochrome c" evidence="8">
    <location>
        <begin position="28"/>
        <end position="113"/>
    </location>
</feature>
<dbReference type="InterPro" id="IPR036909">
    <property type="entry name" value="Cyt_c-like_dom_sf"/>
</dbReference>
<feature type="signal peptide" evidence="7">
    <location>
        <begin position="1"/>
        <end position="24"/>
    </location>
</feature>
<dbReference type="PANTHER" id="PTHR33751:SF9">
    <property type="entry name" value="CYTOCHROME C4"/>
    <property type="match status" value="1"/>
</dbReference>
<keyword evidence="7" id="KW-0732">Signal</keyword>
<comment type="caution">
    <text evidence="9">The sequence shown here is derived from an EMBL/GenBank/DDBJ whole genome shotgun (WGS) entry which is preliminary data.</text>
</comment>
<gene>
    <name evidence="9" type="ORF">ACFPP7_12275</name>
</gene>
<organism evidence="9 10">
    <name type="scientific">Polaromonas jejuensis</name>
    <dbReference type="NCBI Taxonomy" id="457502"/>
    <lineage>
        <taxon>Bacteria</taxon>
        <taxon>Pseudomonadati</taxon>
        <taxon>Pseudomonadota</taxon>
        <taxon>Betaproteobacteria</taxon>
        <taxon>Burkholderiales</taxon>
        <taxon>Comamonadaceae</taxon>
        <taxon>Polaromonas</taxon>
    </lineage>
</organism>
<evidence type="ECO:0000256" key="5">
    <source>
        <dbReference type="ARBA" id="ARBA00023004"/>
    </source>
</evidence>
<dbReference type="RefSeq" id="WP_068836034.1">
    <property type="nucleotide sequence ID" value="NZ_JBHSMX010000019.1"/>
</dbReference>
<dbReference type="Gene3D" id="1.10.760.10">
    <property type="entry name" value="Cytochrome c-like domain"/>
    <property type="match status" value="1"/>
</dbReference>
<dbReference type="InterPro" id="IPR009056">
    <property type="entry name" value="Cyt_c-like_dom"/>
</dbReference>
<evidence type="ECO:0000313" key="10">
    <source>
        <dbReference type="Proteomes" id="UP001596084"/>
    </source>
</evidence>
<dbReference type="Pfam" id="PF00034">
    <property type="entry name" value="Cytochrom_C"/>
    <property type="match status" value="1"/>
</dbReference>
<evidence type="ECO:0000259" key="8">
    <source>
        <dbReference type="PROSITE" id="PS51007"/>
    </source>
</evidence>
<dbReference type="PROSITE" id="PS51007">
    <property type="entry name" value="CYTC"/>
    <property type="match status" value="1"/>
</dbReference>
<keyword evidence="1" id="KW-0813">Transport</keyword>
<name>A0ABW0QA17_9BURK</name>
<sequence length="114" mass="11780">MKIKTLAGLTMSWACLALSPQAQAQDKPQSAGGPQALYTQSLAASCANCHGTNGKVVEGSSVTSLAGLDKNYIVAQMAAFKTGTRPATVMHQISKGFSDAQIASLAAYFAAQKK</sequence>
<dbReference type="SUPFAM" id="SSF46626">
    <property type="entry name" value="Cytochrome c"/>
    <property type="match status" value="1"/>
</dbReference>
<keyword evidence="3 6" id="KW-0479">Metal-binding</keyword>
<evidence type="ECO:0000256" key="6">
    <source>
        <dbReference type="PROSITE-ProRule" id="PRU00433"/>
    </source>
</evidence>
<feature type="chain" id="PRO_5046674711" evidence="7">
    <location>
        <begin position="25"/>
        <end position="114"/>
    </location>
</feature>
<accession>A0ABW0QA17</accession>
<keyword evidence="2 6" id="KW-0349">Heme</keyword>
<evidence type="ECO:0000256" key="7">
    <source>
        <dbReference type="SAM" id="SignalP"/>
    </source>
</evidence>
<dbReference type="PANTHER" id="PTHR33751">
    <property type="entry name" value="CBB3-TYPE CYTOCHROME C OXIDASE SUBUNIT FIXP"/>
    <property type="match status" value="1"/>
</dbReference>
<reference evidence="10" key="1">
    <citation type="journal article" date="2019" name="Int. J. Syst. Evol. Microbiol.">
        <title>The Global Catalogue of Microorganisms (GCM) 10K type strain sequencing project: providing services to taxonomists for standard genome sequencing and annotation.</title>
        <authorList>
            <consortium name="The Broad Institute Genomics Platform"/>
            <consortium name="The Broad Institute Genome Sequencing Center for Infectious Disease"/>
            <person name="Wu L."/>
            <person name="Ma J."/>
        </authorList>
    </citation>
    <scope>NUCLEOTIDE SEQUENCE [LARGE SCALE GENOMIC DNA]</scope>
    <source>
        <strain evidence="10">CGMCC 4.7277</strain>
    </source>
</reference>
<evidence type="ECO:0000256" key="1">
    <source>
        <dbReference type="ARBA" id="ARBA00022448"/>
    </source>
</evidence>
<evidence type="ECO:0000256" key="4">
    <source>
        <dbReference type="ARBA" id="ARBA00022982"/>
    </source>
</evidence>
<dbReference type="EMBL" id="JBHSMX010000019">
    <property type="protein sequence ID" value="MFC5521686.1"/>
    <property type="molecule type" value="Genomic_DNA"/>
</dbReference>
<proteinExistence type="predicted"/>
<dbReference type="Proteomes" id="UP001596084">
    <property type="component" value="Unassembled WGS sequence"/>
</dbReference>
<evidence type="ECO:0000256" key="2">
    <source>
        <dbReference type="ARBA" id="ARBA00022617"/>
    </source>
</evidence>
<protein>
    <submittedName>
        <fullName evidence="9">C-type cytochrome</fullName>
    </submittedName>
</protein>
<evidence type="ECO:0000256" key="3">
    <source>
        <dbReference type="ARBA" id="ARBA00022723"/>
    </source>
</evidence>
<keyword evidence="5 6" id="KW-0408">Iron</keyword>